<feature type="compositionally biased region" description="Polar residues" evidence="1">
    <location>
        <begin position="97"/>
        <end position="107"/>
    </location>
</feature>
<dbReference type="Pfam" id="PF09136">
    <property type="entry name" value="Glucodextran_B"/>
    <property type="match status" value="1"/>
</dbReference>
<keyword evidence="2" id="KW-1133">Transmembrane helix</keyword>
<feature type="compositionally biased region" description="Polar residues" evidence="1">
    <location>
        <begin position="41"/>
        <end position="56"/>
    </location>
</feature>
<dbReference type="InterPro" id="IPR013783">
    <property type="entry name" value="Ig-like_fold"/>
</dbReference>
<evidence type="ECO:0000313" key="3">
    <source>
        <dbReference type="EMBL" id="OGE00353.1"/>
    </source>
</evidence>
<evidence type="ECO:0008006" key="5">
    <source>
        <dbReference type="Google" id="ProtNLM"/>
    </source>
</evidence>
<evidence type="ECO:0000313" key="4">
    <source>
        <dbReference type="Proteomes" id="UP000177039"/>
    </source>
</evidence>
<gene>
    <name evidence="3" type="ORF">A3B54_01430</name>
</gene>
<protein>
    <recommendedName>
        <fullName evidence="5">Bacterial Ig-like domain-containing protein</fullName>
    </recommendedName>
</protein>
<dbReference type="EMBL" id="MFBT01000001">
    <property type="protein sequence ID" value="OGE00353.1"/>
    <property type="molecule type" value="Genomic_DNA"/>
</dbReference>
<evidence type="ECO:0000256" key="2">
    <source>
        <dbReference type="SAM" id="Phobius"/>
    </source>
</evidence>
<dbReference type="AlphaFoldDB" id="A0A1F5H862"/>
<feature type="region of interest" description="Disordered" evidence="1">
    <location>
        <begin position="1"/>
        <end position="107"/>
    </location>
</feature>
<accession>A0A1F5H862</accession>
<proteinExistence type="predicted"/>
<sequence>MGDDSTKTEPTLPQSPLSPPAEEIPTQPDTPPITPEPNTTASGSTPSDEPSGQSAVIATGDTVQAFDRESQTESAPSAPAGELASKIPVDEAPPVATENTQGQGSSKTKVAGVVLAFIILIAAVAGGGYWWWSQRNKAVPEEITTRVERPKASLIIAAPQDQMATTSAQIQIEGKTSPDSMVTAYTESSEETYESDDNGDFSGTLTLDEGPNDITITAFGDNNEETSETRSVVYVREEEL</sequence>
<evidence type="ECO:0000256" key="1">
    <source>
        <dbReference type="SAM" id="MobiDB-lite"/>
    </source>
</evidence>
<dbReference type="Gene3D" id="2.60.40.10">
    <property type="entry name" value="Immunoglobulins"/>
    <property type="match status" value="1"/>
</dbReference>
<dbReference type="Proteomes" id="UP000177039">
    <property type="component" value="Unassembled WGS sequence"/>
</dbReference>
<keyword evidence="2" id="KW-0812">Transmembrane</keyword>
<reference evidence="3 4" key="1">
    <citation type="journal article" date="2016" name="Nat. Commun.">
        <title>Thousands of microbial genomes shed light on interconnected biogeochemical processes in an aquifer system.</title>
        <authorList>
            <person name="Anantharaman K."/>
            <person name="Brown C.T."/>
            <person name="Hug L.A."/>
            <person name="Sharon I."/>
            <person name="Castelle C.J."/>
            <person name="Probst A.J."/>
            <person name="Thomas B.C."/>
            <person name="Singh A."/>
            <person name="Wilkins M.J."/>
            <person name="Karaoz U."/>
            <person name="Brodie E.L."/>
            <person name="Williams K.H."/>
            <person name="Hubbard S.S."/>
            <person name="Banfield J.F."/>
        </authorList>
    </citation>
    <scope>NUCLEOTIDE SEQUENCE [LARGE SCALE GENOMIC DNA]</scope>
</reference>
<keyword evidence="2" id="KW-0472">Membrane</keyword>
<comment type="caution">
    <text evidence="3">The sequence shown here is derived from an EMBL/GenBank/DDBJ whole genome shotgun (WGS) entry which is preliminary data.</text>
</comment>
<organism evidence="3 4">
    <name type="scientific">Candidatus Curtissbacteria bacterium RIFCSPLOWO2_01_FULL_42_50</name>
    <dbReference type="NCBI Taxonomy" id="1797730"/>
    <lineage>
        <taxon>Bacteria</taxon>
        <taxon>Candidatus Curtissiibacteriota</taxon>
    </lineage>
</organism>
<feature type="transmembrane region" description="Helical" evidence="2">
    <location>
        <begin position="110"/>
        <end position="132"/>
    </location>
</feature>
<name>A0A1F5H862_9BACT</name>
<feature type="region of interest" description="Disordered" evidence="1">
    <location>
        <begin position="216"/>
        <end position="240"/>
    </location>
</feature>